<dbReference type="SUPFAM" id="SSF50715">
    <property type="entry name" value="Ribosomal protein L25-like"/>
    <property type="match status" value="1"/>
</dbReference>
<evidence type="ECO:0000256" key="4">
    <source>
        <dbReference type="ARBA" id="ARBA00022598"/>
    </source>
</evidence>
<dbReference type="OrthoDB" id="10470at2157"/>
<dbReference type="GO" id="GO:0005524">
    <property type="term" value="F:ATP binding"/>
    <property type="evidence" value="ECO:0007669"/>
    <property type="project" value="UniProtKB-UniRule"/>
</dbReference>
<feature type="domain" description="Glutamyl/glutaminyl-tRNA synthetase class Ib anti-codon binding" evidence="12">
    <location>
        <begin position="413"/>
        <end position="484"/>
    </location>
</feature>
<name>L0AAJ2_CALLD</name>
<keyword evidence="6 10" id="KW-0067">ATP-binding</keyword>
<reference evidence="14" key="1">
    <citation type="submission" date="2012-03" db="EMBL/GenBank/DDBJ databases">
        <title>Complete genome of Caldisphaera lagunensis DSM 15908.</title>
        <authorList>
            <person name="Lucas S."/>
            <person name="Copeland A."/>
            <person name="Lapidus A."/>
            <person name="Glavina del Rio T."/>
            <person name="Dalin E."/>
            <person name="Tice H."/>
            <person name="Bruce D."/>
            <person name="Goodwin L."/>
            <person name="Pitluck S."/>
            <person name="Peters L."/>
            <person name="Mikhailova N."/>
            <person name="Teshima H."/>
            <person name="Kyrpides N."/>
            <person name="Mavromatis K."/>
            <person name="Ivanova N."/>
            <person name="Brettin T."/>
            <person name="Detter J.C."/>
            <person name="Han C."/>
            <person name="Larimer F."/>
            <person name="Land M."/>
            <person name="Hauser L."/>
            <person name="Markowitz V."/>
            <person name="Cheng J.-F."/>
            <person name="Hugenholtz P."/>
            <person name="Woyke T."/>
            <person name="Wu D."/>
            <person name="Spring S."/>
            <person name="Schroeder M."/>
            <person name="Brambilla E."/>
            <person name="Klenk H.-P."/>
            <person name="Eisen J.A."/>
        </authorList>
    </citation>
    <scope>NUCLEOTIDE SEQUENCE [LARGE SCALE GENOMIC DNA]</scope>
    <source>
        <strain evidence="14">DSM 15908 / JCM 11604 / IC-154</strain>
    </source>
</reference>
<evidence type="ECO:0000256" key="1">
    <source>
        <dbReference type="ARBA" id="ARBA00004496"/>
    </source>
</evidence>
<evidence type="ECO:0000256" key="5">
    <source>
        <dbReference type="ARBA" id="ARBA00022741"/>
    </source>
</evidence>
<keyword evidence="3 10" id="KW-0963">Cytoplasm</keyword>
<keyword evidence="5 10" id="KW-0547">Nucleotide-binding</keyword>
<dbReference type="NCBIfam" id="NF003169">
    <property type="entry name" value="PRK04156.1"/>
    <property type="match status" value="1"/>
</dbReference>
<comment type="catalytic activity">
    <reaction evidence="9 10">
        <text>tRNA(Glu) + L-glutamate + ATP = L-glutamyl-tRNA(Glu) + AMP + diphosphate</text>
        <dbReference type="Rhea" id="RHEA:23540"/>
        <dbReference type="Rhea" id="RHEA-COMP:9663"/>
        <dbReference type="Rhea" id="RHEA-COMP:9680"/>
        <dbReference type="ChEBI" id="CHEBI:29985"/>
        <dbReference type="ChEBI" id="CHEBI:30616"/>
        <dbReference type="ChEBI" id="CHEBI:33019"/>
        <dbReference type="ChEBI" id="CHEBI:78442"/>
        <dbReference type="ChEBI" id="CHEBI:78520"/>
        <dbReference type="ChEBI" id="CHEBI:456215"/>
        <dbReference type="EC" id="6.1.1.17"/>
    </reaction>
</comment>
<dbReference type="Proteomes" id="UP000010469">
    <property type="component" value="Chromosome"/>
</dbReference>
<dbReference type="eggNOG" id="arCOG04302">
    <property type="taxonomic scope" value="Archaea"/>
</dbReference>
<proteinExistence type="inferred from homology"/>
<evidence type="ECO:0000256" key="9">
    <source>
        <dbReference type="ARBA" id="ARBA00048351"/>
    </source>
</evidence>
<dbReference type="HOGENOM" id="CLU_001882_1_3_2"/>
<evidence type="ECO:0000256" key="10">
    <source>
        <dbReference type="HAMAP-Rule" id="MF_02076"/>
    </source>
</evidence>
<evidence type="ECO:0000259" key="12">
    <source>
        <dbReference type="Pfam" id="PF03950"/>
    </source>
</evidence>
<feature type="short sequence motif" description="'HIGH' region" evidence="10">
    <location>
        <begin position="107"/>
        <end position="117"/>
    </location>
</feature>
<dbReference type="InterPro" id="IPR014729">
    <property type="entry name" value="Rossmann-like_a/b/a_fold"/>
</dbReference>
<dbReference type="FunCoup" id="L0AAJ2">
    <property type="interactions" value="302"/>
</dbReference>
<dbReference type="CDD" id="cd09287">
    <property type="entry name" value="GluRS_non_core"/>
    <property type="match status" value="1"/>
</dbReference>
<dbReference type="GO" id="GO:0004818">
    <property type="term" value="F:glutamate-tRNA ligase activity"/>
    <property type="evidence" value="ECO:0007669"/>
    <property type="project" value="UniProtKB-UniRule"/>
</dbReference>
<keyword evidence="4 10" id="KW-0436">Ligase</keyword>
<accession>L0AAJ2</accession>
<dbReference type="KEGG" id="clg:Calag_0280"/>
<gene>
    <name evidence="10" type="primary">gltX</name>
    <name evidence="13" type="ordered locus">Calag_0280</name>
</gene>
<organism evidence="13 14">
    <name type="scientific">Caldisphaera lagunensis (strain DSM 15908 / JCM 11604 / ANMR 0165 / IC-154)</name>
    <dbReference type="NCBI Taxonomy" id="1056495"/>
    <lineage>
        <taxon>Archaea</taxon>
        <taxon>Thermoproteota</taxon>
        <taxon>Thermoprotei</taxon>
        <taxon>Acidilobales</taxon>
        <taxon>Caldisphaeraceae</taxon>
        <taxon>Caldisphaera</taxon>
    </lineage>
</organism>
<dbReference type="GO" id="GO:0005829">
    <property type="term" value="C:cytosol"/>
    <property type="evidence" value="ECO:0007669"/>
    <property type="project" value="TreeGrafter"/>
</dbReference>
<dbReference type="PANTHER" id="PTHR43097:SF5">
    <property type="entry name" value="GLUTAMATE--TRNA LIGASE"/>
    <property type="match status" value="1"/>
</dbReference>
<dbReference type="InterPro" id="IPR011035">
    <property type="entry name" value="Ribosomal_bL25/Gln-tRNA_synth"/>
</dbReference>
<dbReference type="SUPFAM" id="SSF52374">
    <property type="entry name" value="Nucleotidylyl transferase"/>
    <property type="match status" value="1"/>
</dbReference>
<evidence type="ECO:0000259" key="11">
    <source>
        <dbReference type="Pfam" id="PF00749"/>
    </source>
</evidence>
<protein>
    <recommendedName>
        <fullName evidence="10">Glutamate--tRNA ligase</fullName>
        <ecNumber evidence="10">6.1.1.17</ecNumber>
    </recommendedName>
    <alternativeName>
        <fullName evidence="10">Glutamyl-tRNA synthetase</fullName>
        <shortName evidence="10">GluRS</shortName>
    </alternativeName>
</protein>
<keyword evidence="7 10" id="KW-0648">Protein biosynthesis</keyword>
<dbReference type="InParanoid" id="L0AAJ2"/>
<dbReference type="EC" id="6.1.1.17" evidence="10"/>
<evidence type="ECO:0000313" key="13">
    <source>
        <dbReference type="EMBL" id="AFZ70060.1"/>
    </source>
</evidence>
<dbReference type="InterPro" id="IPR004526">
    <property type="entry name" value="Glu-tRNA-synth_arc/euk"/>
</dbReference>
<sequence>MSEELESLVWKYTLLNAIEHNGKAQTNSVMSMILGERSDLRQKAKEISKLVSLYIEKVNKMSLEEQKKEIESLGLKIESKKKEKIEEKTLPPLPNAEIGKVVTRFAPNPDFVIHIGNARPAILSYEYAKMYNGKMILRFEDTDPRTKTPIKEAYDLIREDLKWLGVKPDEEYIQSKRLDIFYEVAKEMIKKGCAYVDKSGDEGKKLLSNGIAPPNRKSSPEENMEEFEKMLGNYYKEGEAVLRIKTDVNHPNPSIRDWIAFRIIDTSSHPHPIVGDKYVLWPTYNFAVSVDDHLLGITHVLRGKEHELNTMKQEYVYKCMNWNMPNYIHFGRLKLEGFIMSKSYIRKIMSENPGNFLGYDDPRFGTISGLRRRGILPESIKEVILEVGIKIGDAKLSWTNLASVNRKKLDPMADRLMFVANPVKITVEQPSCIEAKIPLHPDKPEKYRIIKVCNGDEVYIDENDLKLKRFRLMELGNYEHKDGVLKFVSKDIQDARKEKLQIIHWVLAKDSKKMLIREPEGLQFKDYNGVVENYIINYNKNARLQFLRFGFIIIDSIDPLVGFLTHK</sequence>
<evidence type="ECO:0000256" key="2">
    <source>
        <dbReference type="ARBA" id="ARBA00008927"/>
    </source>
</evidence>
<dbReference type="STRING" id="1056495.Calag_0280"/>
<dbReference type="GeneID" id="14211540"/>
<dbReference type="NCBIfam" id="TIGR00463">
    <property type="entry name" value="gltX_arch"/>
    <property type="match status" value="1"/>
</dbReference>
<evidence type="ECO:0000313" key="14">
    <source>
        <dbReference type="Proteomes" id="UP000010469"/>
    </source>
</evidence>
<evidence type="ECO:0000256" key="6">
    <source>
        <dbReference type="ARBA" id="ARBA00022840"/>
    </source>
</evidence>
<dbReference type="GO" id="GO:0043604">
    <property type="term" value="P:amide biosynthetic process"/>
    <property type="evidence" value="ECO:0007669"/>
    <property type="project" value="TreeGrafter"/>
</dbReference>
<keyword evidence="14" id="KW-1185">Reference proteome</keyword>
<dbReference type="InterPro" id="IPR020058">
    <property type="entry name" value="Glu/Gln-tRNA-synth_Ib_cat-dom"/>
</dbReference>
<dbReference type="AlphaFoldDB" id="L0AAJ2"/>
<dbReference type="Gene3D" id="3.40.50.620">
    <property type="entry name" value="HUPs"/>
    <property type="match status" value="1"/>
</dbReference>
<dbReference type="Gene3D" id="2.40.240.10">
    <property type="entry name" value="Ribosomal Protein L25, Chain P"/>
    <property type="match status" value="1"/>
</dbReference>
<comment type="subcellular location">
    <subcellularLocation>
        <location evidence="1 10">Cytoplasm</location>
    </subcellularLocation>
</comment>
<feature type="domain" description="Glutamyl/glutaminyl-tRNA synthetase class Ib catalytic" evidence="11">
    <location>
        <begin position="100"/>
        <end position="410"/>
    </location>
</feature>
<evidence type="ECO:0000256" key="8">
    <source>
        <dbReference type="ARBA" id="ARBA00023146"/>
    </source>
</evidence>
<dbReference type="PRINTS" id="PR00987">
    <property type="entry name" value="TRNASYNTHGLU"/>
</dbReference>
<dbReference type="PANTHER" id="PTHR43097">
    <property type="entry name" value="GLUTAMINE-TRNA LIGASE"/>
    <property type="match status" value="1"/>
</dbReference>
<dbReference type="InterPro" id="IPR000924">
    <property type="entry name" value="Glu/Gln-tRNA-synth"/>
</dbReference>
<dbReference type="InterPro" id="IPR020059">
    <property type="entry name" value="Glu/Gln-tRNA-synth_Ib_codon-bd"/>
</dbReference>
<keyword evidence="8 10" id="KW-0030">Aminoacyl-tRNA synthetase</keyword>
<dbReference type="Gene3D" id="2.40.240.100">
    <property type="match status" value="1"/>
</dbReference>
<dbReference type="InterPro" id="IPR020056">
    <property type="entry name" value="Rbsml_bL25/Gln-tRNA_synth_N"/>
</dbReference>
<dbReference type="Pfam" id="PF00749">
    <property type="entry name" value="tRNA-synt_1c"/>
    <property type="match status" value="1"/>
</dbReference>
<evidence type="ECO:0000256" key="3">
    <source>
        <dbReference type="ARBA" id="ARBA00022490"/>
    </source>
</evidence>
<comment type="function">
    <text evidence="10">Catalyzes the attachment of glutamate to tRNA(Glu) in a two-step reaction: glutamate is first activated by ATP to form Glu-AMP and then transferred to the acceptor end of tRNA(Glu).</text>
</comment>
<dbReference type="HAMAP" id="MF_02076">
    <property type="entry name" value="Glu_tRNA_synth_type2"/>
    <property type="match status" value="1"/>
</dbReference>
<dbReference type="EMBL" id="CP003378">
    <property type="protein sequence ID" value="AFZ70060.1"/>
    <property type="molecule type" value="Genomic_DNA"/>
</dbReference>
<comment type="similarity">
    <text evidence="2 10">Belongs to the class-I aminoacyl-tRNA synthetase family. Glutamate--tRNA ligase type 2 subfamily.</text>
</comment>
<dbReference type="Pfam" id="PF03950">
    <property type="entry name" value="tRNA-synt_1c_C"/>
    <property type="match status" value="1"/>
</dbReference>
<evidence type="ECO:0000256" key="7">
    <source>
        <dbReference type="ARBA" id="ARBA00022917"/>
    </source>
</evidence>
<dbReference type="InterPro" id="IPR050132">
    <property type="entry name" value="Gln/Glu-tRNA_Ligase"/>
</dbReference>
<dbReference type="RefSeq" id="WP_015231958.1">
    <property type="nucleotide sequence ID" value="NC_019791.1"/>
</dbReference>
<dbReference type="GO" id="GO:0006424">
    <property type="term" value="P:glutamyl-tRNA aminoacylation"/>
    <property type="evidence" value="ECO:0007669"/>
    <property type="project" value="UniProtKB-UniRule"/>
</dbReference>